<feature type="region of interest" description="Disordered" evidence="6">
    <location>
        <begin position="106"/>
        <end position="140"/>
    </location>
</feature>
<dbReference type="PROSITE" id="PS50048">
    <property type="entry name" value="ZN2_CY6_FUNGAL_2"/>
    <property type="match status" value="1"/>
</dbReference>
<gene>
    <name evidence="8" type="ORF">CC80DRAFT_542908</name>
</gene>
<sequence length="699" mass="78828">MSGPTPNRDLMCVLRARKGFARVDLLKRHAENHTSDRTNKRQRTEIVRKSRVVQACEACSQHHLRCEDDKPCSRCRQKKIVCRLPDSNQNEIHAAQDLLNLSNDLHRSAQQSNSHSQDSTSIQSPNPSTGQETGTATQAQEQLPTHGIDPTLLNEAAPPVQSSYVDDAIVAFDDSSPIDPLLPDYVRNMQPLNTSLSGFATPREPKDLSFNWDMDFNSFDFSVLDQYSFHENLHGILSTDQAATQHHAQNQDEDGAAARAEAFEGSVWRYMPLRNLNPVIAEQPNIAIVDGEEGHQTRSRRVISERLSTTSRDKLLALVLAESDPSNVKSISSRFPSLELLDSIIQIFLAAPSIDAGSYFHLPTFSPSKLYPELRAGIVAAGALAMPDVTLHKLGLAFQEASRVAITKAFDNDNTAIRDIQFLQIQFILVEIGMWSGISRKMEIEESFLPPPVTMLRRGGRFRRSTWKTVIPTSDDYGAVLQRKWMEWVHKESWLRLVYRYFECDRHSSMALLKPPLIPHSEMQLPLPHADNLWYAPSASMWKAAYLASSTPITKRPTPYDCVHDLGHLAYQGPANKTFLYMTWGMIWEYRQLAALSSKFSSNSSLLSLQYQELTKYCEDFRVSSFASDRHVDTLLEVMLMHLDASLHDIQTFAGIAGPEEAKHAYPTLLSGYGHRDSVSLNEEQQYTIQYRTGRIAAR</sequence>
<keyword evidence="9" id="KW-1185">Reference proteome</keyword>
<dbReference type="GO" id="GO:0006351">
    <property type="term" value="P:DNA-templated transcription"/>
    <property type="evidence" value="ECO:0007669"/>
    <property type="project" value="InterPro"/>
</dbReference>
<organism evidence="8 9">
    <name type="scientific">Byssothecium circinans</name>
    <dbReference type="NCBI Taxonomy" id="147558"/>
    <lineage>
        <taxon>Eukaryota</taxon>
        <taxon>Fungi</taxon>
        <taxon>Dikarya</taxon>
        <taxon>Ascomycota</taxon>
        <taxon>Pezizomycotina</taxon>
        <taxon>Dothideomycetes</taxon>
        <taxon>Pleosporomycetidae</taxon>
        <taxon>Pleosporales</taxon>
        <taxon>Massarineae</taxon>
        <taxon>Massarinaceae</taxon>
        <taxon>Byssothecium</taxon>
    </lineage>
</organism>
<dbReference type="Gene3D" id="4.10.240.10">
    <property type="entry name" value="Zn(2)-C6 fungal-type DNA-binding domain"/>
    <property type="match status" value="1"/>
</dbReference>
<keyword evidence="1" id="KW-0479">Metal-binding</keyword>
<dbReference type="OrthoDB" id="40579at2759"/>
<keyword evidence="3" id="KW-0805">Transcription regulation</keyword>
<reference evidence="8" key="1">
    <citation type="journal article" date="2020" name="Stud. Mycol.">
        <title>101 Dothideomycetes genomes: a test case for predicting lifestyles and emergence of pathogens.</title>
        <authorList>
            <person name="Haridas S."/>
            <person name="Albert R."/>
            <person name="Binder M."/>
            <person name="Bloem J."/>
            <person name="Labutti K."/>
            <person name="Salamov A."/>
            <person name="Andreopoulos B."/>
            <person name="Baker S."/>
            <person name="Barry K."/>
            <person name="Bills G."/>
            <person name="Bluhm B."/>
            <person name="Cannon C."/>
            <person name="Castanera R."/>
            <person name="Culley D."/>
            <person name="Daum C."/>
            <person name="Ezra D."/>
            <person name="Gonzalez J."/>
            <person name="Henrissat B."/>
            <person name="Kuo A."/>
            <person name="Liang C."/>
            <person name="Lipzen A."/>
            <person name="Lutzoni F."/>
            <person name="Magnuson J."/>
            <person name="Mondo S."/>
            <person name="Nolan M."/>
            <person name="Ohm R."/>
            <person name="Pangilinan J."/>
            <person name="Park H.-J."/>
            <person name="Ramirez L."/>
            <person name="Alfaro M."/>
            <person name="Sun H."/>
            <person name="Tritt A."/>
            <person name="Yoshinaga Y."/>
            <person name="Zwiers L.-H."/>
            <person name="Turgeon B."/>
            <person name="Goodwin S."/>
            <person name="Spatafora J."/>
            <person name="Crous P."/>
            <person name="Grigoriev I."/>
        </authorList>
    </citation>
    <scope>NUCLEOTIDE SEQUENCE</scope>
    <source>
        <strain evidence="8">CBS 675.92</strain>
    </source>
</reference>
<evidence type="ECO:0000256" key="6">
    <source>
        <dbReference type="SAM" id="MobiDB-lite"/>
    </source>
</evidence>
<evidence type="ECO:0000256" key="1">
    <source>
        <dbReference type="ARBA" id="ARBA00022723"/>
    </source>
</evidence>
<dbReference type="EMBL" id="ML976979">
    <property type="protein sequence ID" value="KAF1962601.1"/>
    <property type="molecule type" value="Genomic_DNA"/>
</dbReference>
<dbReference type="InterPro" id="IPR001138">
    <property type="entry name" value="Zn2Cys6_DnaBD"/>
</dbReference>
<dbReference type="PANTHER" id="PTHR47660:SF2">
    <property type="entry name" value="TRANSCRIPTION FACTOR WITH C2H2 AND ZN(2)-CYS(6) DNA BINDING DOMAIN (EUROFUNG)"/>
    <property type="match status" value="1"/>
</dbReference>
<dbReference type="PROSITE" id="PS00463">
    <property type="entry name" value="ZN2_CY6_FUNGAL_1"/>
    <property type="match status" value="1"/>
</dbReference>
<evidence type="ECO:0000256" key="5">
    <source>
        <dbReference type="ARBA" id="ARBA00023242"/>
    </source>
</evidence>
<dbReference type="GO" id="GO:0003677">
    <property type="term" value="F:DNA binding"/>
    <property type="evidence" value="ECO:0007669"/>
    <property type="project" value="InterPro"/>
</dbReference>
<feature type="compositionally biased region" description="Low complexity" evidence="6">
    <location>
        <begin position="129"/>
        <end position="140"/>
    </location>
</feature>
<evidence type="ECO:0000256" key="2">
    <source>
        <dbReference type="ARBA" id="ARBA00022833"/>
    </source>
</evidence>
<keyword evidence="4" id="KW-0804">Transcription</keyword>
<dbReference type="AlphaFoldDB" id="A0A6A5UCH7"/>
<evidence type="ECO:0000313" key="8">
    <source>
        <dbReference type="EMBL" id="KAF1962601.1"/>
    </source>
</evidence>
<feature type="compositionally biased region" description="Polar residues" evidence="6">
    <location>
        <begin position="106"/>
        <end position="128"/>
    </location>
</feature>
<feature type="domain" description="Zn(2)-C6 fungal-type" evidence="7">
    <location>
        <begin position="55"/>
        <end position="84"/>
    </location>
</feature>
<accession>A0A6A5UCH7</accession>
<proteinExistence type="predicted"/>
<dbReference type="GO" id="GO:0008270">
    <property type="term" value="F:zinc ion binding"/>
    <property type="evidence" value="ECO:0007669"/>
    <property type="project" value="InterPro"/>
</dbReference>
<dbReference type="InterPro" id="IPR007219">
    <property type="entry name" value="XnlR_reg_dom"/>
</dbReference>
<evidence type="ECO:0000313" key="9">
    <source>
        <dbReference type="Proteomes" id="UP000800035"/>
    </source>
</evidence>
<name>A0A6A5UCH7_9PLEO</name>
<keyword evidence="5" id="KW-0539">Nucleus</keyword>
<dbReference type="Proteomes" id="UP000800035">
    <property type="component" value="Unassembled WGS sequence"/>
</dbReference>
<keyword evidence="2" id="KW-0862">Zinc</keyword>
<evidence type="ECO:0000259" key="7">
    <source>
        <dbReference type="PROSITE" id="PS50048"/>
    </source>
</evidence>
<dbReference type="Pfam" id="PF00172">
    <property type="entry name" value="Zn_clus"/>
    <property type="match status" value="1"/>
</dbReference>
<dbReference type="GO" id="GO:0000981">
    <property type="term" value="F:DNA-binding transcription factor activity, RNA polymerase II-specific"/>
    <property type="evidence" value="ECO:0007669"/>
    <property type="project" value="InterPro"/>
</dbReference>
<evidence type="ECO:0000256" key="4">
    <source>
        <dbReference type="ARBA" id="ARBA00023163"/>
    </source>
</evidence>
<dbReference type="CDD" id="cd00067">
    <property type="entry name" value="GAL4"/>
    <property type="match status" value="1"/>
</dbReference>
<dbReference type="SMART" id="SM00066">
    <property type="entry name" value="GAL4"/>
    <property type="match status" value="1"/>
</dbReference>
<dbReference type="SUPFAM" id="SSF57701">
    <property type="entry name" value="Zn2/Cys6 DNA-binding domain"/>
    <property type="match status" value="1"/>
</dbReference>
<dbReference type="InterPro" id="IPR036864">
    <property type="entry name" value="Zn2-C6_fun-type_DNA-bd_sf"/>
</dbReference>
<dbReference type="Pfam" id="PF04082">
    <property type="entry name" value="Fungal_trans"/>
    <property type="match status" value="1"/>
</dbReference>
<protein>
    <recommendedName>
        <fullName evidence="7">Zn(2)-C6 fungal-type domain-containing protein</fullName>
    </recommendedName>
</protein>
<evidence type="ECO:0000256" key="3">
    <source>
        <dbReference type="ARBA" id="ARBA00023015"/>
    </source>
</evidence>
<dbReference type="PANTHER" id="PTHR47660">
    <property type="entry name" value="TRANSCRIPTION FACTOR WITH C2H2 AND ZN(2)-CYS(6) DNA BINDING DOMAIN (EUROFUNG)-RELATED-RELATED"/>
    <property type="match status" value="1"/>
</dbReference>